<dbReference type="STRING" id="933944.AN215_11380"/>
<accession>A0A1E7JPH4</accession>
<comment type="caution">
    <text evidence="1">The sequence shown here is derived from an EMBL/GenBank/DDBJ whole genome shotgun (WGS) entry which is preliminary data.</text>
</comment>
<protein>
    <submittedName>
        <fullName evidence="1">Uncharacterized protein</fullName>
    </submittedName>
</protein>
<dbReference type="NCBIfam" id="NF040893">
    <property type="entry name" value="SAVMC3_10250"/>
    <property type="match status" value="1"/>
</dbReference>
<dbReference type="InterPro" id="IPR054284">
    <property type="entry name" value="DUF7019"/>
</dbReference>
<dbReference type="AlphaFoldDB" id="A0A1E7JPH4"/>
<organism evidence="1 2">
    <name type="scientific">Streptomyces abyssalis</name>
    <dbReference type="NCBI Taxonomy" id="933944"/>
    <lineage>
        <taxon>Bacteria</taxon>
        <taxon>Bacillati</taxon>
        <taxon>Actinomycetota</taxon>
        <taxon>Actinomycetes</taxon>
        <taxon>Kitasatosporales</taxon>
        <taxon>Streptomycetaceae</taxon>
        <taxon>Streptomyces</taxon>
    </lineage>
</organism>
<dbReference type="OrthoDB" id="3397153at2"/>
<dbReference type="EMBL" id="LJGT01000038">
    <property type="protein sequence ID" value="OEU90155.1"/>
    <property type="molecule type" value="Genomic_DNA"/>
</dbReference>
<proteinExistence type="predicted"/>
<evidence type="ECO:0000313" key="1">
    <source>
        <dbReference type="EMBL" id="OEU90155.1"/>
    </source>
</evidence>
<name>A0A1E7JPH4_9ACTN</name>
<keyword evidence="2" id="KW-1185">Reference proteome</keyword>
<dbReference type="Proteomes" id="UP000176087">
    <property type="component" value="Unassembled WGS sequence"/>
</dbReference>
<sequence>MNLFGRGKRRIPLKYYLYISQSKLDNLLPQIPQSFIKAFETEFKVSAGVLGATVRGKPGGDPSEVSARVGVLDAYLRKSEPPGSVAQPGRYIAGAESFRYGIVHEYASQLAFFGGPVDGVRCALIGSPDSLVGAAPKAGANHAPYYYTLKFLNALASAPEWQQATGEPDYYSYPEAVDIALQALSSTPPTRLEFLAKTLHVEPGVVVATPIYVAMAD</sequence>
<evidence type="ECO:0000313" key="2">
    <source>
        <dbReference type="Proteomes" id="UP000176087"/>
    </source>
</evidence>
<dbReference type="RefSeq" id="WP_070009008.1">
    <property type="nucleotide sequence ID" value="NZ_LJGS01000036.1"/>
</dbReference>
<dbReference type="Pfam" id="PF22880">
    <property type="entry name" value="DUF7019"/>
    <property type="match status" value="1"/>
</dbReference>
<reference evidence="1 2" key="1">
    <citation type="journal article" date="2016" name="Front. Microbiol.">
        <title>Comparative Genomics Analysis of Streptomyces Species Reveals Their Adaptation to the Marine Environment and Their Diversity at the Genomic Level.</title>
        <authorList>
            <person name="Tian X."/>
            <person name="Zhang Z."/>
            <person name="Yang T."/>
            <person name="Chen M."/>
            <person name="Li J."/>
            <person name="Chen F."/>
            <person name="Yang J."/>
            <person name="Li W."/>
            <person name="Zhang B."/>
            <person name="Zhang Z."/>
            <person name="Wu J."/>
            <person name="Zhang C."/>
            <person name="Long L."/>
            <person name="Xiao J."/>
        </authorList>
    </citation>
    <scope>NUCLEOTIDE SEQUENCE [LARGE SCALE GENOMIC DNA]</scope>
    <source>
        <strain evidence="1 2">SCSIO 10390</strain>
    </source>
</reference>
<gene>
    <name evidence="1" type="ORF">AN215_11380</name>
</gene>